<dbReference type="RefSeq" id="WP_307223338.1">
    <property type="nucleotide sequence ID" value="NZ_CP116940.1"/>
</dbReference>
<keyword evidence="2" id="KW-1185">Reference proteome</keyword>
<comment type="caution">
    <text evidence="1">The sequence shown here is derived from an EMBL/GenBank/DDBJ whole genome shotgun (WGS) entry which is preliminary data.</text>
</comment>
<dbReference type="Proteomes" id="UP001239167">
    <property type="component" value="Unassembled WGS sequence"/>
</dbReference>
<organism evidence="1 2">
    <name type="scientific">Pectinatus haikarae</name>
    <dbReference type="NCBI Taxonomy" id="349096"/>
    <lineage>
        <taxon>Bacteria</taxon>
        <taxon>Bacillati</taxon>
        <taxon>Bacillota</taxon>
        <taxon>Negativicutes</taxon>
        <taxon>Selenomonadales</taxon>
        <taxon>Selenomonadaceae</taxon>
        <taxon>Pectinatus</taxon>
    </lineage>
</organism>
<dbReference type="Pfam" id="PF04025">
    <property type="entry name" value="RemA-like"/>
    <property type="match status" value="1"/>
</dbReference>
<accession>A0ABT9Y660</accession>
<name>A0ABT9Y660_9FIRM</name>
<sequence>MFLHIGKNVSIPLKNVIAIYDIKNKKNDEFILAMKERIEDISKSLPKSCIVTDNKIYISSISASTLYNRSIGQNFMAVNK</sequence>
<dbReference type="EMBL" id="JAUSUE010000005">
    <property type="protein sequence ID" value="MDQ0203314.1"/>
    <property type="molecule type" value="Genomic_DNA"/>
</dbReference>
<evidence type="ECO:0000313" key="1">
    <source>
        <dbReference type="EMBL" id="MDQ0203314.1"/>
    </source>
</evidence>
<evidence type="ECO:0000313" key="2">
    <source>
        <dbReference type="Proteomes" id="UP001239167"/>
    </source>
</evidence>
<protein>
    <recommendedName>
        <fullName evidence="3">DUF370 domain-containing protein</fullName>
    </recommendedName>
</protein>
<dbReference type="NCBIfam" id="NF046065">
    <property type="entry name" value="MtxRegRemB"/>
    <property type="match status" value="1"/>
</dbReference>
<dbReference type="InterPro" id="IPR007169">
    <property type="entry name" value="RemA-like"/>
</dbReference>
<gene>
    <name evidence="1" type="ORF">J2S01_001030</name>
</gene>
<proteinExistence type="predicted"/>
<evidence type="ECO:0008006" key="3">
    <source>
        <dbReference type="Google" id="ProtNLM"/>
    </source>
</evidence>
<reference evidence="1 2" key="1">
    <citation type="submission" date="2023-07" db="EMBL/GenBank/DDBJ databases">
        <title>Genomic Encyclopedia of Type Strains, Phase IV (KMG-IV): sequencing the most valuable type-strain genomes for metagenomic binning, comparative biology and taxonomic classification.</title>
        <authorList>
            <person name="Goeker M."/>
        </authorList>
    </citation>
    <scope>NUCLEOTIDE SEQUENCE [LARGE SCALE GENOMIC DNA]</scope>
    <source>
        <strain evidence="1 2">DSM 16980</strain>
    </source>
</reference>